<feature type="region of interest" description="Disordered" evidence="1">
    <location>
        <begin position="127"/>
        <end position="157"/>
    </location>
</feature>
<dbReference type="Pfam" id="PF12578">
    <property type="entry name" value="3-PAP"/>
    <property type="match status" value="1"/>
</dbReference>
<name>W4GFL4_APHAT</name>
<dbReference type="InterPro" id="IPR022587">
    <property type="entry name" value="MTMR12-like_C"/>
</dbReference>
<dbReference type="EMBL" id="KI913131">
    <property type="protein sequence ID" value="ETV78041.1"/>
    <property type="molecule type" value="Genomic_DNA"/>
</dbReference>
<evidence type="ECO:0000256" key="1">
    <source>
        <dbReference type="SAM" id="MobiDB-lite"/>
    </source>
</evidence>
<feature type="compositionally biased region" description="Basic and acidic residues" evidence="1">
    <location>
        <begin position="212"/>
        <end position="241"/>
    </location>
</feature>
<gene>
    <name evidence="3" type="ORF">H257_08256</name>
</gene>
<feature type="region of interest" description="Disordered" evidence="1">
    <location>
        <begin position="212"/>
        <end position="245"/>
    </location>
</feature>
<accession>W4GFL4</accession>
<feature type="region of interest" description="Disordered" evidence="1">
    <location>
        <begin position="44"/>
        <end position="74"/>
    </location>
</feature>
<organism evidence="3">
    <name type="scientific">Aphanomyces astaci</name>
    <name type="common">Crayfish plague agent</name>
    <dbReference type="NCBI Taxonomy" id="112090"/>
    <lineage>
        <taxon>Eukaryota</taxon>
        <taxon>Sar</taxon>
        <taxon>Stramenopiles</taxon>
        <taxon>Oomycota</taxon>
        <taxon>Saprolegniomycetes</taxon>
        <taxon>Saprolegniales</taxon>
        <taxon>Verrucalvaceae</taxon>
        <taxon>Aphanomyces</taxon>
    </lineage>
</organism>
<feature type="domain" description="Myotubularin-related 12-like C-terminal" evidence="2">
    <location>
        <begin position="117"/>
        <end position="219"/>
    </location>
</feature>
<protein>
    <recommendedName>
        <fullName evidence="2">Myotubularin-related 12-like C-terminal domain-containing protein</fullName>
    </recommendedName>
</protein>
<reference evidence="3" key="1">
    <citation type="submission" date="2013-12" db="EMBL/GenBank/DDBJ databases">
        <title>The Genome Sequence of Aphanomyces astaci APO3.</title>
        <authorList>
            <consortium name="The Broad Institute Genomics Platform"/>
            <person name="Russ C."/>
            <person name="Tyler B."/>
            <person name="van West P."/>
            <person name="Dieguez-Uribeondo J."/>
            <person name="Young S.K."/>
            <person name="Zeng Q."/>
            <person name="Gargeya S."/>
            <person name="Fitzgerald M."/>
            <person name="Abouelleil A."/>
            <person name="Alvarado L."/>
            <person name="Chapman S.B."/>
            <person name="Gainer-Dewar J."/>
            <person name="Goldberg J."/>
            <person name="Griggs A."/>
            <person name="Gujja S."/>
            <person name="Hansen M."/>
            <person name="Howarth C."/>
            <person name="Imamovic A."/>
            <person name="Ireland A."/>
            <person name="Larimer J."/>
            <person name="McCowan C."/>
            <person name="Murphy C."/>
            <person name="Pearson M."/>
            <person name="Poon T.W."/>
            <person name="Priest M."/>
            <person name="Roberts A."/>
            <person name="Saif S."/>
            <person name="Shea T."/>
            <person name="Sykes S."/>
            <person name="Wortman J."/>
            <person name="Nusbaum C."/>
            <person name="Birren B."/>
        </authorList>
    </citation>
    <scope>NUCLEOTIDE SEQUENCE [LARGE SCALE GENOMIC DNA]</scope>
    <source>
        <strain evidence="3">APO3</strain>
    </source>
</reference>
<feature type="compositionally biased region" description="Low complexity" evidence="1">
    <location>
        <begin position="136"/>
        <end position="150"/>
    </location>
</feature>
<dbReference type="RefSeq" id="XP_009832378.1">
    <property type="nucleotide sequence ID" value="XM_009834076.1"/>
</dbReference>
<proteinExistence type="predicted"/>
<dbReference type="STRING" id="112090.W4GFL4"/>
<dbReference type="AlphaFoldDB" id="W4GFL4"/>
<evidence type="ECO:0000259" key="2">
    <source>
        <dbReference type="Pfam" id="PF12578"/>
    </source>
</evidence>
<dbReference type="GeneID" id="20810252"/>
<sequence>MISLRFSSKVLGRHGLVGLEEKEDGVVLVHTDSSQQLEALASPHRGRDAVPPLKVPDEATWKGLPSKTKPPKKKIHSIVQDLDTGLMFPHVIETVASPLPSPAAFARMMDYSTLDDDDLEFLPRNDQIAHGKDDSSSSSSDESEGSQASSKDVRSFGPDADVLVPSVSVKCLRLWTEYYLRWDATATIDRHGELEREAKLRDVLGELEYYKKQQRKRESGETIMRRGGIDPRPRGDDRDGRDDENDMVGLAMEDLFEVESRQVMADLVASPSPTPTKNEKDDVLTADKLSAHNHQMEVADLQARHRVAIDRMQMQYEDYLSQRLQR</sequence>
<dbReference type="VEuPathDB" id="FungiDB:H257_08256"/>
<evidence type="ECO:0000313" key="3">
    <source>
        <dbReference type="EMBL" id="ETV78041.1"/>
    </source>
</evidence>